<protein>
    <submittedName>
        <fullName evidence="1">Uncharacterized protein</fullName>
    </submittedName>
</protein>
<evidence type="ECO:0000313" key="1">
    <source>
        <dbReference type="EMBL" id="KGF55578.1"/>
    </source>
</evidence>
<comment type="caution">
    <text evidence="1">The sequence shown here is derived from an EMBL/GenBank/DDBJ whole genome shotgun (WGS) entry which is preliminary data.</text>
</comment>
<reference evidence="1 2" key="1">
    <citation type="submission" date="2011-08" db="EMBL/GenBank/DDBJ databases">
        <title>The Genome Sequence of Clostridium orbiscindens 1_3_50AFAA.</title>
        <authorList>
            <consortium name="The Broad Institute Genome Sequencing Platform"/>
            <person name="Earl A."/>
            <person name="Ward D."/>
            <person name="Feldgarden M."/>
            <person name="Gevers D."/>
            <person name="Daigneault M."/>
            <person name="Strauss J."/>
            <person name="Allen-Vercoe E."/>
            <person name="Young S.K."/>
            <person name="Zeng Q."/>
            <person name="Gargeya S."/>
            <person name="Fitzgerald M."/>
            <person name="Haas B."/>
            <person name="Abouelleil A."/>
            <person name="Alvarado L."/>
            <person name="Arachchi H.M."/>
            <person name="Berlin A."/>
            <person name="Brown A."/>
            <person name="Chapman S.B."/>
            <person name="Chen Z."/>
            <person name="Dunbar C."/>
            <person name="Freedman E."/>
            <person name="Gearin G."/>
            <person name="Gellesch M."/>
            <person name="Goldberg J."/>
            <person name="Griggs A."/>
            <person name="Gujja S."/>
            <person name="Heiman D."/>
            <person name="Howarth C."/>
            <person name="Larson L."/>
            <person name="Lui A."/>
            <person name="MacDonald P.J.P."/>
            <person name="Montmayeur A."/>
            <person name="Murphy C."/>
            <person name="Neiman D."/>
            <person name="Pearson M."/>
            <person name="Priest M."/>
            <person name="Roberts A."/>
            <person name="Saif S."/>
            <person name="Shea T."/>
            <person name="Shenoy N."/>
            <person name="Sisk P."/>
            <person name="Stolte C."/>
            <person name="Sykes S."/>
            <person name="Wortman J."/>
            <person name="Nusbaum C."/>
            <person name="Birren B."/>
        </authorList>
    </citation>
    <scope>NUCLEOTIDE SEQUENCE [LARGE SCALE GENOMIC DNA]</scope>
    <source>
        <strain evidence="1 2">1_3_50AFAA</strain>
    </source>
</reference>
<keyword evidence="2" id="KW-1185">Reference proteome</keyword>
<dbReference type="Proteomes" id="UP000029585">
    <property type="component" value="Unassembled WGS sequence"/>
</dbReference>
<dbReference type="RefSeq" id="WP_157838657.1">
    <property type="nucleotide sequence ID" value="NZ_KN174163.1"/>
</dbReference>
<accession>A0A096B834</accession>
<dbReference type="eggNOG" id="ENOG5033UQD">
    <property type="taxonomic scope" value="Bacteria"/>
</dbReference>
<proteinExistence type="predicted"/>
<dbReference type="EMBL" id="ADLO01000056">
    <property type="protein sequence ID" value="KGF55578.1"/>
    <property type="molecule type" value="Genomic_DNA"/>
</dbReference>
<organism evidence="1 2">
    <name type="scientific">Flavonifractor plautii 1_3_50AFAA</name>
    <dbReference type="NCBI Taxonomy" id="742738"/>
    <lineage>
        <taxon>Bacteria</taxon>
        <taxon>Bacillati</taxon>
        <taxon>Bacillota</taxon>
        <taxon>Clostridia</taxon>
        <taxon>Eubacteriales</taxon>
        <taxon>Oscillospiraceae</taxon>
        <taxon>Flavonifractor</taxon>
    </lineage>
</organism>
<sequence>MSAGESSFLLWLREVVQPQADPRSGNAAALDDFSPDGMREYCYPKEFTVSGDAYMWSVSSAHTKGRHLCTHYEIWFFGPAFGSGQRIATGSPTKAKIRRGLRKIYDYYYGGNSNENDPAHFSV</sequence>
<evidence type="ECO:0000313" key="2">
    <source>
        <dbReference type="Proteomes" id="UP000029585"/>
    </source>
</evidence>
<name>A0A096B834_FLAPL</name>
<dbReference type="HOGENOM" id="CLU_2012290_0_0_9"/>
<dbReference type="AlphaFoldDB" id="A0A096B834"/>
<gene>
    <name evidence="1" type="ORF">HMPREF9460_01891</name>
</gene>